<organism evidence="1 2">
    <name type="scientific">Mya arenaria</name>
    <name type="common">Soft-shell clam</name>
    <dbReference type="NCBI Taxonomy" id="6604"/>
    <lineage>
        <taxon>Eukaryota</taxon>
        <taxon>Metazoa</taxon>
        <taxon>Spiralia</taxon>
        <taxon>Lophotrochozoa</taxon>
        <taxon>Mollusca</taxon>
        <taxon>Bivalvia</taxon>
        <taxon>Autobranchia</taxon>
        <taxon>Heteroconchia</taxon>
        <taxon>Euheterodonta</taxon>
        <taxon>Imparidentia</taxon>
        <taxon>Neoheterodontei</taxon>
        <taxon>Myida</taxon>
        <taxon>Myoidea</taxon>
        <taxon>Myidae</taxon>
        <taxon>Mya</taxon>
    </lineage>
</organism>
<dbReference type="Proteomes" id="UP001164746">
    <property type="component" value="Chromosome 14"/>
</dbReference>
<keyword evidence="2" id="KW-1185">Reference proteome</keyword>
<sequence>MEIKYDLIRRYNSSANGKRKVDETWGEVADAVNAVGNGPRTVVQTKKAKTDYTAEQASLLKTGGGPALPEMSTGSYAIIDLLKDSASFSGTTGADLCETVYIIYFNICHSVFFPQLKEKTLKLLLSAKTWENQSHKQQKPMPEPVPVKVSATRVTPQNEKAKTLKELQMAYYMEATENQKAQKECFQKLSTLADVLTLKFS</sequence>
<evidence type="ECO:0000313" key="2">
    <source>
        <dbReference type="Proteomes" id="UP001164746"/>
    </source>
</evidence>
<gene>
    <name evidence="1" type="ORF">MAR_012223</name>
</gene>
<evidence type="ECO:0008006" key="3">
    <source>
        <dbReference type="Google" id="ProtNLM"/>
    </source>
</evidence>
<reference evidence="1" key="1">
    <citation type="submission" date="2022-11" db="EMBL/GenBank/DDBJ databases">
        <title>Centuries of genome instability and evolution in soft-shell clam transmissible cancer (bioRxiv).</title>
        <authorList>
            <person name="Hart S.F.M."/>
            <person name="Yonemitsu M.A."/>
            <person name="Giersch R.M."/>
            <person name="Beal B.F."/>
            <person name="Arriagada G."/>
            <person name="Davis B.W."/>
            <person name="Ostrander E.A."/>
            <person name="Goff S.P."/>
            <person name="Metzger M.J."/>
        </authorList>
    </citation>
    <scope>NUCLEOTIDE SEQUENCE</scope>
    <source>
        <strain evidence="1">MELC-2E11</strain>
        <tissue evidence="1">Siphon/mantle</tissue>
    </source>
</reference>
<evidence type="ECO:0000313" key="1">
    <source>
        <dbReference type="EMBL" id="WAR26519.1"/>
    </source>
</evidence>
<protein>
    <recommendedName>
        <fullName evidence="3">Myb/SANT-like DNA-binding domain-containing protein</fullName>
    </recommendedName>
</protein>
<accession>A0ABY7FZ05</accession>
<proteinExistence type="predicted"/>
<dbReference type="EMBL" id="CP111025">
    <property type="protein sequence ID" value="WAR26519.1"/>
    <property type="molecule type" value="Genomic_DNA"/>
</dbReference>
<name>A0ABY7FZ05_MYAAR</name>